<keyword evidence="4" id="KW-0808">Transferase</keyword>
<name>A0ABT1U7V5_9GAMM</name>
<organism evidence="10 11">
    <name type="scientific">Methylomonas rivi</name>
    <dbReference type="NCBI Taxonomy" id="2952226"/>
    <lineage>
        <taxon>Bacteria</taxon>
        <taxon>Pseudomonadati</taxon>
        <taxon>Pseudomonadota</taxon>
        <taxon>Gammaproteobacteria</taxon>
        <taxon>Methylococcales</taxon>
        <taxon>Methylococcaceae</taxon>
        <taxon>Methylomonas</taxon>
    </lineage>
</organism>
<sequence>MAKAKKIVKEEALETQLWKAADKLRKNIDAAEYKHVVLGLIFLKYISDAFEEMFAKLQAGEGEYAGADPEDKDEYQAENIFFVPAEARWSFLLAKAKQPDIGTFVDGAMDAIEKENPSLKGVLPKVFARQNLDPTSLGGLIDLVGNIALGDAKARSADVLGHVFEYFLGEFALAEGKQGGQFYTPRSIVELLVAMLEPYKGRVFDPCCGSGGMFVQSEKFVEEHQGRINDISIYGQESNQTTWRLAKMNLAIRGIDSSQVKWNNEGSFLNDAHKDLKADFIIANPPFNVSDWSGELLRTDGRWQYGTPPAGNANFAWLQHFIYHLSPTGKAGVVLAKGALTSKTSGEGEIRKSLIADGNLIDCIVNCPAKLFLNTQIPAALWFMNRARQQPSPSGRGQGEGEYPRKNEILFIDARNLGHLINRRTRELSHQDIQQIADTYHAWRSVGADCIRPGNDNCAKGAHAMRPYEDIPGFCKSVPLERVAELDYVLTPGRYVGLPDEEDDFNFAERFAALKAEFEAQLLEEAQLNLAIAENLAKVKI</sequence>
<evidence type="ECO:0000313" key="11">
    <source>
        <dbReference type="Proteomes" id="UP001524586"/>
    </source>
</evidence>
<dbReference type="SUPFAM" id="SSF53335">
    <property type="entry name" value="S-adenosyl-L-methionine-dependent methyltransferases"/>
    <property type="match status" value="1"/>
</dbReference>
<protein>
    <recommendedName>
        <fullName evidence="2">site-specific DNA-methyltransferase (adenine-specific)</fullName>
        <ecNumber evidence="2">2.1.1.72</ecNumber>
    </recommendedName>
</protein>
<dbReference type="Proteomes" id="UP001524586">
    <property type="component" value="Unassembled WGS sequence"/>
</dbReference>
<evidence type="ECO:0000256" key="2">
    <source>
        <dbReference type="ARBA" id="ARBA00011900"/>
    </source>
</evidence>
<evidence type="ECO:0000256" key="6">
    <source>
        <dbReference type="ARBA" id="ARBA00022747"/>
    </source>
</evidence>
<keyword evidence="11" id="KW-1185">Reference proteome</keyword>
<dbReference type="PROSITE" id="PS00092">
    <property type="entry name" value="N6_MTASE"/>
    <property type="match status" value="1"/>
</dbReference>
<dbReference type="RefSeq" id="WP_256616371.1">
    <property type="nucleotide sequence ID" value="NZ_JANIBK010000112.1"/>
</dbReference>
<dbReference type="InterPro" id="IPR038333">
    <property type="entry name" value="T1MK-like_N_sf"/>
</dbReference>
<accession>A0ABT1U7V5</accession>
<keyword evidence="6" id="KW-0680">Restriction system</keyword>
<comment type="catalytic activity">
    <reaction evidence="7">
        <text>a 2'-deoxyadenosine in DNA + S-adenosyl-L-methionine = an N(6)-methyl-2'-deoxyadenosine in DNA + S-adenosyl-L-homocysteine + H(+)</text>
        <dbReference type="Rhea" id="RHEA:15197"/>
        <dbReference type="Rhea" id="RHEA-COMP:12418"/>
        <dbReference type="Rhea" id="RHEA-COMP:12419"/>
        <dbReference type="ChEBI" id="CHEBI:15378"/>
        <dbReference type="ChEBI" id="CHEBI:57856"/>
        <dbReference type="ChEBI" id="CHEBI:59789"/>
        <dbReference type="ChEBI" id="CHEBI:90615"/>
        <dbReference type="ChEBI" id="CHEBI:90616"/>
        <dbReference type="EC" id="2.1.1.72"/>
    </reaction>
</comment>
<feature type="domain" description="DNA methylase adenine-specific" evidence="8">
    <location>
        <begin position="156"/>
        <end position="503"/>
    </location>
</feature>
<dbReference type="InterPro" id="IPR002052">
    <property type="entry name" value="DNA_methylase_N6_adenine_CS"/>
</dbReference>
<dbReference type="Gene3D" id="3.40.50.150">
    <property type="entry name" value="Vaccinia Virus protein VP39"/>
    <property type="match status" value="1"/>
</dbReference>
<comment type="caution">
    <text evidence="10">The sequence shown here is derived from an EMBL/GenBank/DDBJ whole genome shotgun (WGS) entry which is preliminary data.</text>
</comment>
<evidence type="ECO:0000313" key="10">
    <source>
        <dbReference type="EMBL" id="MCQ8129943.1"/>
    </source>
</evidence>
<dbReference type="EC" id="2.1.1.72" evidence="2"/>
<dbReference type="PANTHER" id="PTHR42998">
    <property type="entry name" value="TYPE I RESTRICTION ENZYME HINDVIIP M PROTEIN-RELATED"/>
    <property type="match status" value="1"/>
</dbReference>
<dbReference type="InterPro" id="IPR029063">
    <property type="entry name" value="SAM-dependent_MTases_sf"/>
</dbReference>
<evidence type="ECO:0000256" key="1">
    <source>
        <dbReference type="ARBA" id="ARBA00006594"/>
    </source>
</evidence>
<reference evidence="10 11" key="1">
    <citation type="submission" date="2022-07" db="EMBL/GenBank/DDBJ databases">
        <title>Methylomonas rivi sp. nov., Methylomonas rosea sp. nov., Methylomonas aureus sp. nov. and Methylomonas subterranea sp. nov., four novel methanotrophs isolated from a freshwater creek and the deep terrestrial subsurface.</title>
        <authorList>
            <person name="Abin C."/>
            <person name="Sankaranarayanan K."/>
            <person name="Garner C."/>
            <person name="Sindelar R."/>
            <person name="Kotary K."/>
            <person name="Garner R."/>
            <person name="Barclay S."/>
            <person name="Lawson P."/>
            <person name="Krumholz L."/>
        </authorList>
    </citation>
    <scope>NUCLEOTIDE SEQUENCE [LARGE SCALE GENOMIC DNA]</scope>
    <source>
        <strain evidence="10 11">WSC-6</strain>
    </source>
</reference>
<gene>
    <name evidence="10" type="ORF">NP596_15895</name>
</gene>
<keyword evidence="3" id="KW-0489">Methyltransferase</keyword>
<evidence type="ECO:0000256" key="4">
    <source>
        <dbReference type="ARBA" id="ARBA00022679"/>
    </source>
</evidence>
<dbReference type="InterPro" id="IPR052916">
    <property type="entry name" value="Type-I_RE_MTase_Subunit"/>
</dbReference>
<dbReference type="PRINTS" id="PR00507">
    <property type="entry name" value="N12N6MTFRASE"/>
</dbReference>
<evidence type="ECO:0000256" key="3">
    <source>
        <dbReference type="ARBA" id="ARBA00022603"/>
    </source>
</evidence>
<dbReference type="InterPro" id="IPR003356">
    <property type="entry name" value="DNA_methylase_A-5"/>
</dbReference>
<evidence type="ECO:0000259" key="9">
    <source>
        <dbReference type="Pfam" id="PF12161"/>
    </source>
</evidence>
<comment type="similarity">
    <text evidence="1">Belongs to the N(4)/N(6)-methyltransferase family.</text>
</comment>
<evidence type="ECO:0000259" key="8">
    <source>
        <dbReference type="Pfam" id="PF02384"/>
    </source>
</evidence>
<feature type="domain" description="N6 adenine-specific DNA methyltransferase N-terminal" evidence="9">
    <location>
        <begin position="13"/>
        <end position="143"/>
    </location>
</feature>
<evidence type="ECO:0000256" key="7">
    <source>
        <dbReference type="ARBA" id="ARBA00047942"/>
    </source>
</evidence>
<dbReference type="Pfam" id="PF12161">
    <property type="entry name" value="HsdM_N"/>
    <property type="match status" value="1"/>
</dbReference>
<keyword evidence="5" id="KW-0949">S-adenosyl-L-methionine</keyword>
<dbReference type="PANTHER" id="PTHR42998:SF1">
    <property type="entry name" value="TYPE I RESTRICTION ENZYME HINDI METHYLASE SUBUNIT"/>
    <property type="match status" value="1"/>
</dbReference>
<dbReference type="EMBL" id="JANIBK010000112">
    <property type="protein sequence ID" value="MCQ8129943.1"/>
    <property type="molecule type" value="Genomic_DNA"/>
</dbReference>
<evidence type="ECO:0000256" key="5">
    <source>
        <dbReference type="ARBA" id="ARBA00022691"/>
    </source>
</evidence>
<proteinExistence type="inferred from homology"/>
<dbReference type="Pfam" id="PF02384">
    <property type="entry name" value="N6_Mtase"/>
    <property type="match status" value="1"/>
</dbReference>
<dbReference type="Gene3D" id="1.20.1260.30">
    <property type="match status" value="1"/>
</dbReference>
<dbReference type="InterPro" id="IPR022749">
    <property type="entry name" value="D12N6_MeTrfase_N"/>
</dbReference>